<dbReference type="AlphaFoldDB" id="A0A7T7HGM2"/>
<accession>A0A7T7HGM2</accession>
<gene>
    <name evidence="2" type="ORF">JET14_10800</name>
</gene>
<reference evidence="2 3" key="1">
    <citation type="submission" date="2020-12" db="EMBL/GenBank/DDBJ databases">
        <authorList>
            <person name="Zheng R.K."/>
            <person name="Sun C.M."/>
        </authorList>
    </citation>
    <scope>NUCLEOTIDE SEQUENCE [LARGE SCALE GENOMIC DNA]</scope>
    <source>
        <strain evidence="2 3">ZRK001</strain>
    </source>
</reference>
<dbReference type="RefSeq" id="WP_200333459.1">
    <property type="nucleotide sequence ID" value="NZ_CP066786.1"/>
</dbReference>
<feature type="region of interest" description="Disordered" evidence="1">
    <location>
        <begin position="31"/>
        <end position="53"/>
    </location>
</feature>
<sequence>MLDRLTRFFKRFTSPKVTDKEVDGVKHVIDNIDHSFDPNRPTPQHRSGEQKEN</sequence>
<name>A0A7T7HGM2_9HYPH</name>
<protein>
    <submittedName>
        <fullName evidence="2">Uncharacterized protein</fullName>
    </submittedName>
</protein>
<evidence type="ECO:0000313" key="2">
    <source>
        <dbReference type="EMBL" id="QQM28845.1"/>
    </source>
</evidence>
<dbReference type="EMBL" id="CP066786">
    <property type="protein sequence ID" value="QQM28845.1"/>
    <property type="molecule type" value="Genomic_DNA"/>
</dbReference>
<evidence type="ECO:0000313" key="3">
    <source>
        <dbReference type="Proteomes" id="UP000596083"/>
    </source>
</evidence>
<evidence type="ECO:0000256" key="1">
    <source>
        <dbReference type="SAM" id="MobiDB-lite"/>
    </source>
</evidence>
<proteinExistence type="predicted"/>
<dbReference type="KEGG" id="mlut:JET14_10800"/>
<dbReference type="Proteomes" id="UP000596083">
    <property type="component" value="Chromosome"/>
</dbReference>
<organism evidence="2 3">
    <name type="scientific">Martelella lutilitoris</name>
    <dbReference type="NCBI Taxonomy" id="2583532"/>
    <lineage>
        <taxon>Bacteria</taxon>
        <taxon>Pseudomonadati</taxon>
        <taxon>Pseudomonadota</taxon>
        <taxon>Alphaproteobacteria</taxon>
        <taxon>Hyphomicrobiales</taxon>
        <taxon>Aurantimonadaceae</taxon>
        <taxon>Martelella</taxon>
    </lineage>
</organism>